<reference evidence="1" key="1">
    <citation type="journal article" date="2015" name="Nature">
        <title>Complex archaea that bridge the gap between prokaryotes and eukaryotes.</title>
        <authorList>
            <person name="Spang A."/>
            <person name="Saw J.H."/>
            <person name="Jorgensen S.L."/>
            <person name="Zaremba-Niedzwiedzka K."/>
            <person name="Martijn J."/>
            <person name="Lind A.E."/>
            <person name="van Eijk R."/>
            <person name="Schleper C."/>
            <person name="Guy L."/>
            <person name="Ettema T.J."/>
        </authorList>
    </citation>
    <scope>NUCLEOTIDE SEQUENCE</scope>
</reference>
<comment type="caution">
    <text evidence="1">The sequence shown here is derived from an EMBL/GenBank/DDBJ whole genome shotgun (WGS) entry which is preliminary data.</text>
</comment>
<sequence>MEKKLKLKEGEWAYLKTRGHRLICCDCGLEHKMDFLVVNESTGHVLNGVEIVFRAYRMNKKKKTK</sequence>
<accession>A0A0F9L607</accession>
<gene>
    <name evidence="1" type="ORF">LCGC14_1619240</name>
</gene>
<protein>
    <submittedName>
        <fullName evidence="1">Uncharacterized protein</fullName>
    </submittedName>
</protein>
<organism evidence="1">
    <name type="scientific">marine sediment metagenome</name>
    <dbReference type="NCBI Taxonomy" id="412755"/>
    <lineage>
        <taxon>unclassified sequences</taxon>
        <taxon>metagenomes</taxon>
        <taxon>ecological metagenomes</taxon>
    </lineage>
</organism>
<evidence type="ECO:0000313" key="1">
    <source>
        <dbReference type="EMBL" id="KKM23045.1"/>
    </source>
</evidence>
<proteinExistence type="predicted"/>
<name>A0A0F9L607_9ZZZZ</name>
<dbReference type="EMBL" id="LAZR01013208">
    <property type="protein sequence ID" value="KKM23045.1"/>
    <property type="molecule type" value="Genomic_DNA"/>
</dbReference>
<dbReference type="AlphaFoldDB" id="A0A0F9L607"/>